<evidence type="ECO:0000313" key="1">
    <source>
        <dbReference type="EMBL" id="GBM69676.1"/>
    </source>
</evidence>
<dbReference type="OrthoDB" id="6781249at2759"/>
<sequence length="126" mass="14477">MLPYFHASGQTYASVPHLYLQRYAGLGEYNGEKQSMKSLQLKEPRHNPEAGMDAGTFLFLWHCVTAVTASDTPSLNNVRYKCYMKSSFNKSSNMKPSFPQPKQLPDIPKVYHQIQHWLGNKKRPED</sequence>
<accession>A0A4Y2HXJ4</accession>
<gene>
    <name evidence="1" type="ORF">AVEN_49050_1</name>
</gene>
<comment type="caution">
    <text evidence="1">The sequence shown here is derived from an EMBL/GenBank/DDBJ whole genome shotgun (WGS) entry which is preliminary data.</text>
</comment>
<dbReference type="EMBL" id="BGPR01002208">
    <property type="protein sequence ID" value="GBM69676.1"/>
    <property type="molecule type" value="Genomic_DNA"/>
</dbReference>
<protein>
    <submittedName>
        <fullName evidence="1">Uncharacterized protein</fullName>
    </submittedName>
</protein>
<name>A0A4Y2HXJ4_ARAVE</name>
<dbReference type="Proteomes" id="UP000499080">
    <property type="component" value="Unassembled WGS sequence"/>
</dbReference>
<dbReference type="AlphaFoldDB" id="A0A4Y2HXJ4"/>
<reference evidence="1 2" key="1">
    <citation type="journal article" date="2019" name="Sci. Rep.">
        <title>Orb-weaving spider Araneus ventricosus genome elucidates the spidroin gene catalogue.</title>
        <authorList>
            <person name="Kono N."/>
            <person name="Nakamura H."/>
            <person name="Ohtoshi R."/>
            <person name="Moran D.A.P."/>
            <person name="Shinohara A."/>
            <person name="Yoshida Y."/>
            <person name="Fujiwara M."/>
            <person name="Mori M."/>
            <person name="Tomita M."/>
            <person name="Arakawa K."/>
        </authorList>
    </citation>
    <scope>NUCLEOTIDE SEQUENCE [LARGE SCALE GENOMIC DNA]</scope>
</reference>
<organism evidence="1 2">
    <name type="scientific">Araneus ventricosus</name>
    <name type="common">Orbweaver spider</name>
    <name type="synonym">Epeira ventricosa</name>
    <dbReference type="NCBI Taxonomy" id="182803"/>
    <lineage>
        <taxon>Eukaryota</taxon>
        <taxon>Metazoa</taxon>
        <taxon>Ecdysozoa</taxon>
        <taxon>Arthropoda</taxon>
        <taxon>Chelicerata</taxon>
        <taxon>Arachnida</taxon>
        <taxon>Araneae</taxon>
        <taxon>Araneomorphae</taxon>
        <taxon>Entelegynae</taxon>
        <taxon>Araneoidea</taxon>
        <taxon>Araneidae</taxon>
        <taxon>Araneus</taxon>
    </lineage>
</organism>
<keyword evidence="2" id="KW-1185">Reference proteome</keyword>
<evidence type="ECO:0000313" key="2">
    <source>
        <dbReference type="Proteomes" id="UP000499080"/>
    </source>
</evidence>
<proteinExistence type="predicted"/>